<proteinExistence type="predicted"/>
<dbReference type="EMBL" id="KL198090">
    <property type="protein sequence ID" value="KDQ08502.1"/>
    <property type="molecule type" value="Genomic_DNA"/>
</dbReference>
<evidence type="ECO:0000313" key="1">
    <source>
        <dbReference type="EMBL" id="KDQ08502.1"/>
    </source>
</evidence>
<name>A0A067M9F8_BOTB1</name>
<keyword evidence="2" id="KW-1185">Reference proteome</keyword>
<dbReference type="Proteomes" id="UP000027195">
    <property type="component" value="Unassembled WGS sequence"/>
</dbReference>
<dbReference type="InParanoid" id="A0A067M9F8"/>
<gene>
    <name evidence="1" type="ORF">BOTBODRAFT_69787</name>
</gene>
<organism evidence="1 2">
    <name type="scientific">Botryobasidium botryosum (strain FD-172 SS1)</name>
    <dbReference type="NCBI Taxonomy" id="930990"/>
    <lineage>
        <taxon>Eukaryota</taxon>
        <taxon>Fungi</taxon>
        <taxon>Dikarya</taxon>
        <taxon>Basidiomycota</taxon>
        <taxon>Agaricomycotina</taxon>
        <taxon>Agaricomycetes</taxon>
        <taxon>Cantharellales</taxon>
        <taxon>Botryobasidiaceae</taxon>
        <taxon>Botryobasidium</taxon>
    </lineage>
</organism>
<protein>
    <submittedName>
        <fullName evidence="1">Uncharacterized protein</fullName>
    </submittedName>
</protein>
<evidence type="ECO:0000313" key="2">
    <source>
        <dbReference type="Proteomes" id="UP000027195"/>
    </source>
</evidence>
<sequence>MPKRRHNWQKLNRDLTRTGGTAPVGFSFGYHLSRDPSGSIYAKSSCDVGSHDIQIRELESSVARRRMENAKT</sequence>
<accession>A0A067M9F8</accession>
<dbReference type="HOGENOM" id="CLU_180912_0_0_1"/>
<dbReference type="AlphaFoldDB" id="A0A067M9F8"/>
<reference evidence="2" key="1">
    <citation type="journal article" date="2014" name="Proc. Natl. Acad. Sci. U.S.A.">
        <title>Extensive sampling of basidiomycete genomes demonstrates inadequacy of the white-rot/brown-rot paradigm for wood decay fungi.</title>
        <authorList>
            <person name="Riley R."/>
            <person name="Salamov A.A."/>
            <person name="Brown D.W."/>
            <person name="Nagy L.G."/>
            <person name="Floudas D."/>
            <person name="Held B.W."/>
            <person name="Levasseur A."/>
            <person name="Lombard V."/>
            <person name="Morin E."/>
            <person name="Otillar R."/>
            <person name="Lindquist E.A."/>
            <person name="Sun H."/>
            <person name="LaButti K.M."/>
            <person name="Schmutz J."/>
            <person name="Jabbour D."/>
            <person name="Luo H."/>
            <person name="Baker S.E."/>
            <person name="Pisabarro A.G."/>
            <person name="Walton J.D."/>
            <person name="Blanchette R.A."/>
            <person name="Henrissat B."/>
            <person name="Martin F."/>
            <person name="Cullen D."/>
            <person name="Hibbett D.S."/>
            <person name="Grigoriev I.V."/>
        </authorList>
    </citation>
    <scope>NUCLEOTIDE SEQUENCE [LARGE SCALE GENOMIC DNA]</scope>
    <source>
        <strain evidence="2">FD-172 SS1</strain>
    </source>
</reference>